<dbReference type="InterPro" id="IPR036554">
    <property type="entry name" value="GHMP_kinase_C_sf"/>
</dbReference>
<evidence type="ECO:0000313" key="23">
    <source>
        <dbReference type="EMBL" id="MXQ86382.1"/>
    </source>
</evidence>
<evidence type="ECO:0000256" key="3">
    <source>
        <dbReference type="ARBA" id="ARBA00008831"/>
    </source>
</evidence>
<dbReference type="Pfam" id="PF05038">
    <property type="entry name" value="Cytochrom_B558a"/>
    <property type="match status" value="1"/>
</dbReference>
<accession>A0A6B0RAS9</accession>
<dbReference type="SUPFAM" id="SSF55060">
    <property type="entry name" value="GHMP Kinase, C-terminal domain"/>
    <property type="match status" value="1"/>
</dbReference>
<evidence type="ECO:0000256" key="6">
    <source>
        <dbReference type="ARBA" id="ARBA00022516"/>
    </source>
</evidence>
<dbReference type="Gene3D" id="3.30.70.890">
    <property type="entry name" value="GHMP kinase, C-terminal domain"/>
    <property type="match status" value="1"/>
</dbReference>
<dbReference type="GO" id="GO:0005524">
    <property type="term" value="F:ATP binding"/>
    <property type="evidence" value="ECO:0007669"/>
    <property type="project" value="UniProtKB-KW"/>
</dbReference>
<evidence type="ECO:0000256" key="19">
    <source>
        <dbReference type="SAM" id="MobiDB-lite"/>
    </source>
</evidence>
<feature type="transmembrane region" description="Helical" evidence="20">
    <location>
        <begin position="478"/>
        <end position="497"/>
    </location>
</feature>
<keyword evidence="7" id="KW-0547">Nucleotide-binding</keyword>
<evidence type="ECO:0000256" key="18">
    <source>
        <dbReference type="ARBA" id="ARBA00048154"/>
    </source>
</evidence>
<dbReference type="NCBIfam" id="TIGR01240">
    <property type="entry name" value="mevDPdecarb"/>
    <property type="match status" value="1"/>
</dbReference>
<gene>
    <name evidence="23" type="ORF">E5288_WYG003068</name>
</gene>
<dbReference type="InterPro" id="IPR020568">
    <property type="entry name" value="Ribosomal_Su5_D2-typ_SF"/>
</dbReference>
<feature type="domain" description="Diphosphomevalonate decarboxylase-like N-terminal" evidence="22">
    <location>
        <begin position="71"/>
        <end position="230"/>
    </location>
</feature>
<evidence type="ECO:0000256" key="12">
    <source>
        <dbReference type="ARBA" id="ARBA00023098"/>
    </source>
</evidence>
<keyword evidence="11" id="KW-0756">Sterol biosynthesis</keyword>
<dbReference type="GO" id="GO:0006695">
    <property type="term" value="P:cholesterol biosynthetic process"/>
    <property type="evidence" value="ECO:0007669"/>
    <property type="project" value="UniProtKB-KW"/>
</dbReference>
<dbReference type="PANTHER" id="PTHR10977:SF3">
    <property type="entry name" value="DIPHOSPHOMEVALONATE DECARBOXYLASE"/>
    <property type="match status" value="1"/>
</dbReference>
<dbReference type="InterPro" id="IPR041431">
    <property type="entry name" value="Mvd1_C"/>
</dbReference>
<evidence type="ECO:0000256" key="14">
    <source>
        <dbReference type="ARBA" id="ARBA00023221"/>
    </source>
</evidence>
<evidence type="ECO:0000313" key="24">
    <source>
        <dbReference type="Proteomes" id="UP000322234"/>
    </source>
</evidence>
<dbReference type="GO" id="GO:0005829">
    <property type="term" value="C:cytosol"/>
    <property type="evidence" value="ECO:0007669"/>
    <property type="project" value="InterPro"/>
</dbReference>
<evidence type="ECO:0000256" key="17">
    <source>
        <dbReference type="ARBA" id="ARBA00032827"/>
    </source>
</evidence>
<comment type="function">
    <text evidence="1">Catalyzes the ATP dependent decarboxylation of (R)-5-diphosphomevalonate to form isopentenyl diphosphate (IPP). Functions in the mevalonate (MVA) pathway leading to isopentenyl diphosphate (IPP), a key precursor for the biosynthesis of isoprenoids and sterol synthesis.</text>
</comment>
<dbReference type="InterPro" id="IPR007732">
    <property type="entry name" value="Cyt_b558_asu"/>
</dbReference>
<dbReference type="EC" id="4.1.1.33" evidence="4"/>
<evidence type="ECO:0000256" key="8">
    <source>
        <dbReference type="ARBA" id="ARBA00022778"/>
    </source>
</evidence>
<keyword evidence="12" id="KW-0443">Lipid metabolism</keyword>
<evidence type="ECO:0000256" key="5">
    <source>
        <dbReference type="ARBA" id="ARBA00019335"/>
    </source>
</evidence>
<evidence type="ECO:0000259" key="22">
    <source>
        <dbReference type="Pfam" id="PF22700"/>
    </source>
</evidence>
<evidence type="ECO:0000256" key="7">
    <source>
        <dbReference type="ARBA" id="ARBA00022741"/>
    </source>
</evidence>
<proteinExistence type="inferred from homology"/>
<sequence length="633" mass="68391">MASEKPIVVVTCTAPVNIAVVKYCEWWAREAQDLGALRTGKLRLGGACLGGGPGPRPAADGLGPRVDVVVGGKRDEELILPINSSLSVTLHQDQLKTTTTAAISRDFTEDRIWLNGREEDMGHPRLQACLREIRRLARKRRSDGHEDPLPLSLSYKVHVASENNFPTAAGLASSAAGYACLAYTLARVYGVDSDLSEVARRGSGSACRSLYGGFVEWQMGERPDGKDSVARQVAPESHWPELRVLILVVSAERKPMGSTAGMQTSVETSALLKFRAEALVPPRMAEMTRCIRERNFQAFGQLTMKDSNQFHATCLDTFPPISYLSDTSRRIIQLVHRFNAHHGQTKAGVAYTFDAGPNAVVFTLDDTVAEFVAAVRHSFPPESNGDKFLKGLPVEPVLLSDELKAALGMDPVPGSIRYIIATQSSGALGSEESEPRSSRSAAMGQIEWAMWANEQALASGLILITGGIVATAGQFTQWYLGAYSIAAGVLVCLLEYPRGKRSKGSTMERCGQKYLTRVVKLFGPLTRNYYIRAFLHLGLAVPAGFLLATILGTACLAIASGIYLLAAIRGEQWSPIEPKPKERPQIGGTIKQPPSNPPPRPPAEARKKPSEEAAGVPTGGPQENPMPVNDEVV</sequence>
<evidence type="ECO:0000256" key="11">
    <source>
        <dbReference type="ARBA" id="ARBA00023011"/>
    </source>
</evidence>
<comment type="caution">
    <text evidence="23">The sequence shown here is derived from an EMBL/GenBank/DDBJ whole genome shotgun (WGS) entry which is preliminary data.</text>
</comment>
<keyword evidence="20" id="KW-0472">Membrane</keyword>
<evidence type="ECO:0000256" key="20">
    <source>
        <dbReference type="SAM" id="Phobius"/>
    </source>
</evidence>
<dbReference type="InterPro" id="IPR053859">
    <property type="entry name" value="MVD-like_N"/>
</dbReference>
<dbReference type="SUPFAM" id="SSF54211">
    <property type="entry name" value="Ribosomal protein S5 domain 2-like"/>
    <property type="match status" value="1"/>
</dbReference>
<evidence type="ECO:0000256" key="15">
    <source>
        <dbReference type="ARBA" id="ARBA00023239"/>
    </source>
</evidence>
<dbReference type="Proteomes" id="UP000322234">
    <property type="component" value="Unassembled WGS sequence"/>
</dbReference>
<dbReference type="InterPro" id="IPR029765">
    <property type="entry name" value="Mev_diP_decarb"/>
</dbReference>
<organism evidence="23 24">
    <name type="scientific">Bos mutus</name>
    <name type="common">wild yak</name>
    <dbReference type="NCBI Taxonomy" id="72004"/>
    <lineage>
        <taxon>Eukaryota</taxon>
        <taxon>Metazoa</taxon>
        <taxon>Chordata</taxon>
        <taxon>Craniata</taxon>
        <taxon>Vertebrata</taxon>
        <taxon>Euteleostomi</taxon>
        <taxon>Mammalia</taxon>
        <taxon>Eutheria</taxon>
        <taxon>Laurasiatheria</taxon>
        <taxon>Artiodactyla</taxon>
        <taxon>Ruminantia</taxon>
        <taxon>Pecora</taxon>
        <taxon>Bovidae</taxon>
        <taxon>Bovinae</taxon>
        <taxon>Bos</taxon>
    </lineage>
</organism>
<comment type="pathway">
    <text evidence="2">Steroid biosynthesis; cholesterol biosynthesis.</text>
</comment>
<evidence type="ECO:0000256" key="9">
    <source>
        <dbReference type="ARBA" id="ARBA00022840"/>
    </source>
</evidence>
<dbReference type="EMBL" id="VBQZ03000032">
    <property type="protein sequence ID" value="MXQ86382.1"/>
    <property type="molecule type" value="Genomic_DNA"/>
</dbReference>
<evidence type="ECO:0000256" key="1">
    <source>
        <dbReference type="ARBA" id="ARBA00003812"/>
    </source>
</evidence>
<dbReference type="FunFam" id="3.30.70.890:FF:000005">
    <property type="entry name" value="Diphosphomevalonate decarboxylase"/>
    <property type="match status" value="1"/>
</dbReference>
<feature type="region of interest" description="Disordered" evidence="19">
    <location>
        <begin position="576"/>
        <end position="633"/>
    </location>
</feature>
<dbReference type="GO" id="GO:0019287">
    <property type="term" value="P:isopentenyl diphosphate biosynthetic process, mevalonate pathway"/>
    <property type="evidence" value="ECO:0007669"/>
    <property type="project" value="InterPro"/>
</dbReference>
<protein>
    <recommendedName>
        <fullName evidence="5">Diphosphomevalonate decarboxylase</fullName>
        <ecNumber evidence="4">4.1.1.33</ecNumber>
    </recommendedName>
    <alternativeName>
        <fullName evidence="16">Mevalonate (diphospho)decarboxylase</fullName>
    </alternativeName>
    <alternativeName>
        <fullName evidence="17">Mevalonate pyrophosphate decarboxylase</fullName>
    </alternativeName>
</protein>
<keyword evidence="9" id="KW-0067">ATP-binding</keyword>
<dbReference type="Pfam" id="PF18376">
    <property type="entry name" value="MDD_C"/>
    <property type="match status" value="1"/>
</dbReference>
<evidence type="ECO:0000256" key="10">
    <source>
        <dbReference type="ARBA" id="ARBA00022955"/>
    </source>
</evidence>
<dbReference type="GO" id="GO:0020037">
    <property type="term" value="F:heme binding"/>
    <property type="evidence" value="ECO:0007669"/>
    <property type="project" value="InterPro"/>
</dbReference>
<evidence type="ECO:0000256" key="16">
    <source>
        <dbReference type="ARBA" id="ARBA00031325"/>
    </source>
</evidence>
<dbReference type="InterPro" id="IPR014721">
    <property type="entry name" value="Ribsml_uS5_D2-typ_fold_subgr"/>
</dbReference>
<dbReference type="FunFam" id="3.30.230.10:FF:000018">
    <property type="entry name" value="Diphosphomevalonate decarboxylase"/>
    <property type="match status" value="1"/>
</dbReference>
<comment type="catalytic activity">
    <reaction evidence="18">
        <text>(R)-5-diphosphomevalonate + ATP = isopentenyl diphosphate + ADP + phosphate + CO2</text>
        <dbReference type="Rhea" id="RHEA:23732"/>
        <dbReference type="ChEBI" id="CHEBI:16526"/>
        <dbReference type="ChEBI" id="CHEBI:30616"/>
        <dbReference type="ChEBI" id="CHEBI:43474"/>
        <dbReference type="ChEBI" id="CHEBI:57557"/>
        <dbReference type="ChEBI" id="CHEBI:128769"/>
        <dbReference type="ChEBI" id="CHEBI:456216"/>
        <dbReference type="EC" id="4.1.1.33"/>
    </reaction>
</comment>
<name>A0A6B0RAS9_9CETA</name>
<evidence type="ECO:0000256" key="13">
    <source>
        <dbReference type="ARBA" id="ARBA00023166"/>
    </source>
</evidence>
<keyword evidence="24" id="KW-1185">Reference proteome</keyword>
<evidence type="ECO:0000256" key="2">
    <source>
        <dbReference type="ARBA" id="ARBA00004770"/>
    </source>
</evidence>
<keyword evidence="10" id="KW-0752">Steroid biosynthesis</keyword>
<reference evidence="23" key="1">
    <citation type="submission" date="2019-10" db="EMBL/GenBank/DDBJ databases">
        <title>The sequence and de novo assembly of the wild yak genome.</title>
        <authorList>
            <person name="Liu Y."/>
        </authorList>
    </citation>
    <scope>NUCLEOTIDE SEQUENCE [LARGE SCALE GENOMIC DNA]</scope>
    <source>
        <strain evidence="23">WY2019</strain>
    </source>
</reference>
<dbReference type="GO" id="GO:0004163">
    <property type="term" value="F:diphosphomevalonate decarboxylase activity"/>
    <property type="evidence" value="ECO:0007669"/>
    <property type="project" value="UniProtKB-EC"/>
</dbReference>
<keyword evidence="20" id="KW-1133">Transmembrane helix</keyword>
<keyword evidence="14" id="KW-0753">Steroid metabolism</keyword>
<comment type="similarity">
    <text evidence="3">Belongs to the diphosphomevalonate decarboxylase family.</text>
</comment>
<evidence type="ECO:0000256" key="4">
    <source>
        <dbReference type="ARBA" id="ARBA00012296"/>
    </source>
</evidence>
<dbReference type="Gene3D" id="3.30.230.10">
    <property type="match status" value="1"/>
</dbReference>
<feature type="domain" description="Mvd1 C-terminal" evidence="21">
    <location>
        <begin position="244"/>
        <end position="423"/>
    </location>
</feature>
<keyword evidence="13" id="KW-1207">Sterol metabolism</keyword>
<keyword evidence="20" id="KW-0812">Transmembrane</keyword>
<keyword evidence="8" id="KW-0153">Cholesterol metabolism</keyword>
<keyword evidence="6" id="KW-0444">Lipid biosynthesis</keyword>
<feature type="transmembrane region" description="Helical" evidence="20">
    <location>
        <begin position="545"/>
        <end position="566"/>
    </location>
</feature>
<keyword evidence="15" id="KW-0456">Lyase</keyword>
<dbReference type="PANTHER" id="PTHR10977">
    <property type="entry name" value="DIPHOSPHOMEVALONATE DECARBOXYLASE"/>
    <property type="match status" value="1"/>
</dbReference>
<keyword evidence="8" id="KW-0152">Cholesterol biosynthesis</keyword>
<dbReference type="Pfam" id="PF22700">
    <property type="entry name" value="MVD-like_N"/>
    <property type="match status" value="1"/>
</dbReference>
<dbReference type="AlphaFoldDB" id="A0A6B0RAS9"/>
<evidence type="ECO:0000259" key="21">
    <source>
        <dbReference type="Pfam" id="PF18376"/>
    </source>
</evidence>